<dbReference type="PROSITE" id="PS51318">
    <property type="entry name" value="TAT"/>
    <property type="match status" value="1"/>
</dbReference>
<dbReference type="PROSITE" id="PS51257">
    <property type="entry name" value="PROKAR_LIPOPROTEIN"/>
    <property type="match status" value="1"/>
</dbReference>
<dbReference type="InterPro" id="IPR011051">
    <property type="entry name" value="RmlC_Cupin_sf"/>
</dbReference>
<evidence type="ECO:0000259" key="5">
    <source>
        <dbReference type="Pfam" id="PF05726"/>
    </source>
</evidence>
<dbReference type="Pfam" id="PF02678">
    <property type="entry name" value="Pirin"/>
    <property type="match status" value="1"/>
</dbReference>
<evidence type="ECO:0000259" key="4">
    <source>
        <dbReference type="Pfam" id="PF02678"/>
    </source>
</evidence>
<dbReference type="Proteomes" id="UP000183760">
    <property type="component" value="Unassembled WGS sequence"/>
</dbReference>
<feature type="domain" description="Pirin C-terminal" evidence="5">
    <location>
        <begin position="252"/>
        <end position="354"/>
    </location>
</feature>
<dbReference type="CDD" id="cd02247">
    <property type="entry name" value="cupin_pirin_C"/>
    <property type="match status" value="1"/>
</dbReference>
<organism evidence="6 7">
    <name type="scientific">Myxococcus fulvus</name>
    <dbReference type="NCBI Taxonomy" id="33"/>
    <lineage>
        <taxon>Bacteria</taxon>
        <taxon>Pseudomonadati</taxon>
        <taxon>Myxococcota</taxon>
        <taxon>Myxococcia</taxon>
        <taxon>Myxococcales</taxon>
        <taxon>Cystobacterineae</taxon>
        <taxon>Myxococcaceae</taxon>
        <taxon>Myxococcus</taxon>
    </lineage>
</organism>
<reference evidence="6 7" key="1">
    <citation type="submission" date="2016-10" db="EMBL/GenBank/DDBJ databases">
        <authorList>
            <person name="Varghese N."/>
            <person name="Submissions S."/>
        </authorList>
    </citation>
    <scope>NUCLEOTIDE SEQUENCE [LARGE SCALE GENOMIC DNA]</scope>
    <source>
        <strain evidence="6 7">DSM 16525</strain>
    </source>
</reference>
<evidence type="ECO:0000256" key="1">
    <source>
        <dbReference type="ARBA" id="ARBA00008416"/>
    </source>
</evidence>
<dbReference type="Pfam" id="PF05726">
    <property type="entry name" value="Pirin_C"/>
    <property type="match status" value="1"/>
</dbReference>
<protein>
    <recommendedName>
        <fullName evidence="8">Pirin family protein</fullName>
    </recommendedName>
</protein>
<dbReference type="InterPro" id="IPR006311">
    <property type="entry name" value="TAT_signal"/>
</dbReference>
<dbReference type="PANTHER" id="PTHR13903">
    <property type="entry name" value="PIRIN-RELATED"/>
    <property type="match status" value="1"/>
</dbReference>
<feature type="domain" description="Pirin N-terminal" evidence="4">
    <location>
        <begin position="111"/>
        <end position="185"/>
    </location>
</feature>
<evidence type="ECO:0000256" key="3">
    <source>
        <dbReference type="SAM" id="MobiDB-lite"/>
    </source>
</evidence>
<evidence type="ECO:0000256" key="2">
    <source>
        <dbReference type="RuleBase" id="RU003457"/>
    </source>
</evidence>
<sequence length="384" mass="41808">MSEEVSRRAALRLLAVAGATSTASCTKSPGKAEEQGMSQSSKGSEAPPVILGMSPLRGMPWPTPDPFLFCVHHVDAYPKGNEQLGPTASLAGRQLGQDFEGRDGWNMYHGTVVPGFPQHPHRGFETVTIVRSGLLDHSDSLGAAARFGGGDVQWLTAGSGVLHSEMFPLLKKDAPNPVELFQIWLNLPSADKLVAPHFSMLWDHAIPRHVAKDEAGRTTEVTVVAGTLGDAKPPSPPPKSWAARADSDVAIWTVKLSPGARWTLPAAQRGSNRFVYFFKGSALKVGGRDVPARHVLQLRPDADALLENGPDETELLMLQGRPINEPVVQHGPFVMNSRQEIVQAFNDYQRTQFGGWPWKSDDPVHAREEGRFARHADGRLERPA</sequence>
<dbReference type="InterPro" id="IPR003829">
    <property type="entry name" value="Pirin_N_dom"/>
</dbReference>
<accession>A0ABY1C8Y6</accession>
<evidence type="ECO:0008006" key="8">
    <source>
        <dbReference type="Google" id="ProtNLM"/>
    </source>
</evidence>
<dbReference type="InterPro" id="IPR012093">
    <property type="entry name" value="Pirin"/>
</dbReference>
<comment type="similarity">
    <text evidence="1 2">Belongs to the pirin family.</text>
</comment>
<dbReference type="InterPro" id="IPR014710">
    <property type="entry name" value="RmlC-like_jellyroll"/>
</dbReference>
<feature type="region of interest" description="Disordered" evidence="3">
    <location>
        <begin position="22"/>
        <end position="51"/>
    </location>
</feature>
<evidence type="ECO:0000313" key="7">
    <source>
        <dbReference type="Proteomes" id="UP000183760"/>
    </source>
</evidence>
<dbReference type="SUPFAM" id="SSF51182">
    <property type="entry name" value="RmlC-like cupins"/>
    <property type="match status" value="1"/>
</dbReference>
<comment type="caution">
    <text evidence="6">The sequence shown here is derived from an EMBL/GenBank/DDBJ whole genome shotgun (WGS) entry which is preliminary data.</text>
</comment>
<name>A0ABY1C8Y6_MYXFU</name>
<keyword evidence="7" id="KW-1185">Reference proteome</keyword>
<proteinExistence type="inferred from homology"/>
<dbReference type="InterPro" id="IPR008778">
    <property type="entry name" value="Pirin_C_dom"/>
</dbReference>
<evidence type="ECO:0000313" key="6">
    <source>
        <dbReference type="EMBL" id="SET81630.1"/>
    </source>
</evidence>
<dbReference type="EMBL" id="FOIB01000003">
    <property type="protein sequence ID" value="SET81630.1"/>
    <property type="molecule type" value="Genomic_DNA"/>
</dbReference>
<dbReference type="PANTHER" id="PTHR13903:SF8">
    <property type="entry name" value="PIRIN"/>
    <property type="match status" value="1"/>
</dbReference>
<gene>
    <name evidence="6" type="ORF">SAMN05443572_103348</name>
</gene>
<dbReference type="Gene3D" id="2.60.120.10">
    <property type="entry name" value="Jelly Rolls"/>
    <property type="match status" value="2"/>
</dbReference>